<name>K1RCP7_MAGGI</name>
<sequence>MNTSSPCMHREKKCSGNRLASQVSRDDVFNTCYYNLIFSGVHALAQQEWTFPNNLVNAPFCPIPEILDILHVQKADNHILKRMVGLTMVPSSMQGNSMPTDKDTKQ</sequence>
<organism evidence="1">
    <name type="scientific">Magallana gigas</name>
    <name type="common">Pacific oyster</name>
    <name type="synonym">Crassostrea gigas</name>
    <dbReference type="NCBI Taxonomy" id="29159"/>
    <lineage>
        <taxon>Eukaryota</taxon>
        <taxon>Metazoa</taxon>
        <taxon>Spiralia</taxon>
        <taxon>Lophotrochozoa</taxon>
        <taxon>Mollusca</taxon>
        <taxon>Bivalvia</taxon>
        <taxon>Autobranchia</taxon>
        <taxon>Pteriomorphia</taxon>
        <taxon>Ostreida</taxon>
        <taxon>Ostreoidea</taxon>
        <taxon>Ostreidae</taxon>
        <taxon>Magallana</taxon>
    </lineage>
</organism>
<dbReference type="HOGENOM" id="CLU_2225733_0_0_1"/>
<dbReference type="AlphaFoldDB" id="K1RCP7"/>
<dbReference type="EMBL" id="JH817764">
    <property type="protein sequence ID" value="EKC39015.1"/>
    <property type="molecule type" value="Genomic_DNA"/>
</dbReference>
<evidence type="ECO:0000313" key="1">
    <source>
        <dbReference type="EMBL" id="EKC39015.1"/>
    </source>
</evidence>
<gene>
    <name evidence="1" type="ORF">CGI_10011694</name>
</gene>
<dbReference type="InParanoid" id="K1RCP7"/>
<protein>
    <submittedName>
        <fullName evidence="1">Uncharacterized protein</fullName>
    </submittedName>
</protein>
<proteinExistence type="predicted"/>
<reference evidence="1" key="1">
    <citation type="journal article" date="2012" name="Nature">
        <title>The oyster genome reveals stress adaptation and complexity of shell formation.</title>
        <authorList>
            <person name="Zhang G."/>
            <person name="Fang X."/>
            <person name="Guo X."/>
            <person name="Li L."/>
            <person name="Luo R."/>
            <person name="Xu F."/>
            <person name="Yang P."/>
            <person name="Zhang L."/>
            <person name="Wang X."/>
            <person name="Qi H."/>
            <person name="Xiong Z."/>
            <person name="Que H."/>
            <person name="Xie Y."/>
            <person name="Holland P.W."/>
            <person name="Paps J."/>
            <person name="Zhu Y."/>
            <person name="Wu F."/>
            <person name="Chen Y."/>
            <person name="Wang J."/>
            <person name="Peng C."/>
            <person name="Meng J."/>
            <person name="Yang L."/>
            <person name="Liu J."/>
            <person name="Wen B."/>
            <person name="Zhang N."/>
            <person name="Huang Z."/>
            <person name="Zhu Q."/>
            <person name="Feng Y."/>
            <person name="Mount A."/>
            <person name="Hedgecock D."/>
            <person name="Xu Z."/>
            <person name="Liu Y."/>
            <person name="Domazet-Loso T."/>
            <person name="Du Y."/>
            <person name="Sun X."/>
            <person name="Zhang S."/>
            <person name="Liu B."/>
            <person name="Cheng P."/>
            <person name="Jiang X."/>
            <person name="Li J."/>
            <person name="Fan D."/>
            <person name="Wang W."/>
            <person name="Fu W."/>
            <person name="Wang T."/>
            <person name="Wang B."/>
            <person name="Zhang J."/>
            <person name="Peng Z."/>
            <person name="Li Y."/>
            <person name="Li N."/>
            <person name="Wang J."/>
            <person name="Chen M."/>
            <person name="He Y."/>
            <person name="Tan F."/>
            <person name="Song X."/>
            <person name="Zheng Q."/>
            <person name="Huang R."/>
            <person name="Yang H."/>
            <person name="Du X."/>
            <person name="Chen L."/>
            <person name="Yang M."/>
            <person name="Gaffney P.M."/>
            <person name="Wang S."/>
            <person name="Luo L."/>
            <person name="She Z."/>
            <person name="Ming Y."/>
            <person name="Huang W."/>
            <person name="Zhang S."/>
            <person name="Huang B."/>
            <person name="Zhang Y."/>
            <person name="Qu T."/>
            <person name="Ni P."/>
            <person name="Miao G."/>
            <person name="Wang J."/>
            <person name="Wang Q."/>
            <person name="Steinberg C.E."/>
            <person name="Wang H."/>
            <person name="Li N."/>
            <person name="Qian L."/>
            <person name="Zhang G."/>
            <person name="Li Y."/>
            <person name="Yang H."/>
            <person name="Liu X."/>
            <person name="Wang J."/>
            <person name="Yin Y."/>
            <person name="Wang J."/>
        </authorList>
    </citation>
    <scope>NUCLEOTIDE SEQUENCE [LARGE SCALE GENOMIC DNA]</scope>
    <source>
        <strain evidence="1">05x7-T-G4-1.051#20</strain>
    </source>
</reference>
<accession>K1RCP7</accession>